<dbReference type="STRING" id="1393122.SAMN05660895_0613"/>
<dbReference type="OrthoDB" id="1524666at2"/>
<sequence>MGFKYNSHTLSAIEKLLQEAGYQVRYEKGNFQSGYCVIEERKVVVMNKFLNTESRINVFIDILQGLTIVETDLSPASQKYYRLIQAAVSTPSGHSSETKVES</sequence>
<name>A0A1I7N4X2_9BACT</name>
<protein>
    <submittedName>
        <fullName evidence="1">Uncharacterized protein</fullName>
    </submittedName>
</protein>
<dbReference type="Proteomes" id="UP000199537">
    <property type="component" value="Unassembled WGS sequence"/>
</dbReference>
<accession>A0A1I7N4X2</accession>
<dbReference type="EMBL" id="FPCJ01000001">
    <property type="protein sequence ID" value="SFV29709.1"/>
    <property type="molecule type" value="Genomic_DNA"/>
</dbReference>
<gene>
    <name evidence="1" type="ORF">SAMN05660895_0613</name>
</gene>
<reference evidence="2" key="1">
    <citation type="submission" date="2016-10" db="EMBL/GenBank/DDBJ databases">
        <authorList>
            <person name="Varghese N."/>
            <person name="Submissions S."/>
        </authorList>
    </citation>
    <scope>NUCLEOTIDE SEQUENCE [LARGE SCALE GENOMIC DNA]</scope>
    <source>
        <strain evidence="2">DSM 14807</strain>
    </source>
</reference>
<organism evidence="1 2">
    <name type="scientific">Thermoflavifilum thermophilum</name>
    <dbReference type="NCBI Taxonomy" id="1393122"/>
    <lineage>
        <taxon>Bacteria</taxon>
        <taxon>Pseudomonadati</taxon>
        <taxon>Bacteroidota</taxon>
        <taxon>Chitinophagia</taxon>
        <taxon>Chitinophagales</taxon>
        <taxon>Chitinophagaceae</taxon>
        <taxon>Thermoflavifilum</taxon>
    </lineage>
</organism>
<keyword evidence="2" id="KW-1185">Reference proteome</keyword>
<dbReference type="AlphaFoldDB" id="A0A1I7N4X2"/>
<evidence type="ECO:0000313" key="2">
    <source>
        <dbReference type="Proteomes" id="UP000199537"/>
    </source>
</evidence>
<evidence type="ECO:0000313" key="1">
    <source>
        <dbReference type="EMBL" id="SFV29709.1"/>
    </source>
</evidence>
<proteinExistence type="predicted"/>